<comment type="caution">
    <text evidence="2">The sequence shown here is derived from an EMBL/GenBank/DDBJ whole genome shotgun (WGS) entry which is preliminary data.</text>
</comment>
<keyword evidence="3" id="KW-1185">Reference proteome</keyword>
<feature type="signal peptide" evidence="1">
    <location>
        <begin position="1"/>
        <end position="19"/>
    </location>
</feature>
<dbReference type="RefSeq" id="WP_135154145.1">
    <property type="nucleotide sequence ID" value="NZ_SOMN01000040.1"/>
</dbReference>
<dbReference type="InterPro" id="IPR050490">
    <property type="entry name" value="Bact_solute-bd_prot1"/>
</dbReference>
<gene>
    <name evidence="2" type="ORF">E2980_20665</name>
</gene>
<keyword evidence="1" id="KW-0732">Signal</keyword>
<dbReference type="CDD" id="cd13585">
    <property type="entry name" value="PBP2_TMBP_like"/>
    <property type="match status" value="1"/>
</dbReference>
<evidence type="ECO:0000313" key="3">
    <source>
        <dbReference type="Proteomes" id="UP000297900"/>
    </source>
</evidence>
<protein>
    <submittedName>
        <fullName evidence="2">Sugar ABC transporter substrate-binding protein</fullName>
    </submittedName>
</protein>
<dbReference type="PANTHER" id="PTHR43649">
    <property type="entry name" value="ARABINOSE-BINDING PROTEIN-RELATED"/>
    <property type="match status" value="1"/>
</dbReference>
<dbReference type="PANTHER" id="PTHR43649:SF12">
    <property type="entry name" value="DIACETYLCHITOBIOSE BINDING PROTEIN DASA"/>
    <property type="match status" value="1"/>
</dbReference>
<evidence type="ECO:0000313" key="2">
    <source>
        <dbReference type="EMBL" id="TFE22807.1"/>
    </source>
</evidence>
<dbReference type="Proteomes" id="UP000297900">
    <property type="component" value="Unassembled WGS sequence"/>
</dbReference>
<proteinExistence type="predicted"/>
<accession>A0A4Y8LQH5</accession>
<reference evidence="2 3" key="1">
    <citation type="submission" date="2019-03" db="EMBL/GenBank/DDBJ databases">
        <title>Cohnella endophytica sp. nov., a novel endophytic bacterium isolated from bark of Sonneratia apetala.</title>
        <authorList>
            <person name="Tuo L."/>
        </authorList>
    </citation>
    <scope>NUCLEOTIDE SEQUENCE [LARGE SCALE GENOMIC DNA]</scope>
    <source>
        <strain evidence="2 3">CCTCC AB 208254</strain>
    </source>
</reference>
<name>A0A4Y8LQH5_9BACL</name>
<dbReference type="Gene3D" id="3.40.190.10">
    <property type="entry name" value="Periplasmic binding protein-like II"/>
    <property type="match status" value="1"/>
</dbReference>
<dbReference type="InterPro" id="IPR006059">
    <property type="entry name" value="SBP"/>
</dbReference>
<sequence length="437" mass="47632">MKRSRVLIMLLMIMTVVVSGCGNGNGNGNGSESSSDNSSEAGGKTKVTFMTWEGQDMNNKIVEAMKTFEEQNPDIDVELIPSPIDDYGTKINAMISAKEAPDIFMVGNDMAINLGSDGVLYDWKKETDADPDFISQFFPGSVEAYSKDGKQYGLPGLLNVYGIFYNKKAFTDAGIAEPKAGWTYTEMLEAAQKLSNKDKKQFGLFMDAYDPFVFSLYSVSAGGAPFADSITDVTKVEISPQFIEGVELFKKYAQSGAITPPDYKVDNVMGIFKAGQLPMARQGQWVADDLIRNASDSVDWGFAPYPVVNSETSTLDAVGWASPATIKNPAAVWKVLKYLDGEMYTKVLPETPVAPAAFQPAAKAYFDKLNSSGHEDLAKGVESMLNADKQPIRFLESFSGKANPFVDATFKKVIKGELETSALNDMADKINNVISKK</sequence>
<dbReference type="SUPFAM" id="SSF53850">
    <property type="entry name" value="Periplasmic binding protein-like II"/>
    <property type="match status" value="1"/>
</dbReference>
<dbReference type="AlphaFoldDB" id="A0A4Y8LQH5"/>
<dbReference type="EMBL" id="SOMN01000040">
    <property type="protein sequence ID" value="TFE22807.1"/>
    <property type="molecule type" value="Genomic_DNA"/>
</dbReference>
<feature type="chain" id="PRO_5038335604" evidence="1">
    <location>
        <begin position="20"/>
        <end position="437"/>
    </location>
</feature>
<organism evidence="2 3">
    <name type="scientific">Cohnella luojiensis</name>
    <dbReference type="NCBI Taxonomy" id="652876"/>
    <lineage>
        <taxon>Bacteria</taxon>
        <taxon>Bacillati</taxon>
        <taxon>Bacillota</taxon>
        <taxon>Bacilli</taxon>
        <taxon>Bacillales</taxon>
        <taxon>Paenibacillaceae</taxon>
        <taxon>Cohnella</taxon>
    </lineage>
</organism>
<dbReference type="PROSITE" id="PS51257">
    <property type="entry name" value="PROKAR_LIPOPROTEIN"/>
    <property type="match status" value="1"/>
</dbReference>
<dbReference type="OrthoDB" id="9795467at2"/>
<evidence type="ECO:0000256" key="1">
    <source>
        <dbReference type="SAM" id="SignalP"/>
    </source>
</evidence>
<dbReference type="Pfam" id="PF13416">
    <property type="entry name" value="SBP_bac_8"/>
    <property type="match status" value="1"/>
</dbReference>